<feature type="non-terminal residue" evidence="2">
    <location>
        <position position="156"/>
    </location>
</feature>
<feature type="region of interest" description="Disordered" evidence="1">
    <location>
        <begin position="111"/>
        <end position="146"/>
    </location>
</feature>
<evidence type="ECO:0000313" key="2">
    <source>
        <dbReference type="EMBL" id="CAH0716490.1"/>
    </source>
</evidence>
<gene>
    <name evidence="2" type="ORF">BINO364_LOCUS3252</name>
</gene>
<dbReference type="AlphaFoldDB" id="A0A8J9Y7T1"/>
<dbReference type="Proteomes" id="UP000838878">
    <property type="component" value="Chromosome 11"/>
</dbReference>
<keyword evidence="3" id="KW-1185">Reference proteome</keyword>
<feature type="compositionally biased region" description="Low complexity" evidence="1">
    <location>
        <begin position="135"/>
        <end position="146"/>
    </location>
</feature>
<organism evidence="2 3">
    <name type="scientific">Brenthis ino</name>
    <name type="common">lesser marbled fritillary</name>
    <dbReference type="NCBI Taxonomy" id="405034"/>
    <lineage>
        <taxon>Eukaryota</taxon>
        <taxon>Metazoa</taxon>
        <taxon>Ecdysozoa</taxon>
        <taxon>Arthropoda</taxon>
        <taxon>Hexapoda</taxon>
        <taxon>Insecta</taxon>
        <taxon>Pterygota</taxon>
        <taxon>Neoptera</taxon>
        <taxon>Endopterygota</taxon>
        <taxon>Lepidoptera</taxon>
        <taxon>Glossata</taxon>
        <taxon>Ditrysia</taxon>
        <taxon>Papilionoidea</taxon>
        <taxon>Nymphalidae</taxon>
        <taxon>Heliconiinae</taxon>
        <taxon>Argynnini</taxon>
        <taxon>Brenthis</taxon>
    </lineage>
</organism>
<accession>A0A8J9Y7T1</accession>
<evidence type="ECO:0000313" key="3">
    <source>
        <dbReference type="Proteomes" id="UP000838878"/>
    </source>
</evidence>
<dbReference type="EMBL" id="OV170231">
    <property type="protein sequence ID" value="CAH0716490.1"/>
    <property type="molecule type" value="Genomic_DNA"/>
</dbReference>
<name>A0A8J9Y7T1_9NEOP</name>
<evidence type="ECO:0000256" key="1">
    <source>
        <dbReference type="SAM" id="MobiDB-lite"/>
    </source>
</evidence>
<sequence length="156" mass="16650">MWATTDERQASRNRWELTTCNYSFTATNLILNISEILHPPTTDRGYMNQRVVSHIPCRLAQFVSASSAGKENTRAASMFAGMRGVHGQMLSGGSLGGSSISSLGGFGHHLSSPLPALPDRKPPTPLPALPPPTPIASAPATPSTSTPVHSYYDHIL</sequence>
<protein>
    <submittedName>
        <fullName evidence="2">Uncharacterized protein</fullName>
    </submittedName>
</protein>
<feature type="compositionally biased region" description="Pro residues" evidence="1">
    <location>
        <begin position="123"/>
        <end position="134"/>
    </location>
</feature>
<reference evidence="2" key="1">
    <citation type="submission" date="2021-12" db="EMBL/GenBank/DDBJ databases">
        <authorList>
            <person name="Martin H S."/>
        </authorList>
    </citation>
    <scope>NUCLEOTIDE SEQUENCE</scope>
</reference>
<proteinExistence type="predicted"/>